<sequence length="263" mass="31854">MNSFTLIAKKYTPTKFRIFLREIKWKLLYYFQSILKLRVKKSFYCPVNEKYYRTFIQYKNLTISPDLGARERHRFIWHYIKNQTNLLIGTKKIKLLHISPEYCFYQNFRKHVHIDYYPVDKFEPGYDYLNLTRNFDLLDNHLPKNEYDFILCNHVLEHIIDDKKAIRNLFSLLKNEGKAIVSVPILHDQLTFEDYSITSPKLRKLYFGQWDHVRYYGIDIVERFKEVGFSVKTIISQEYFSENERLTFGIGINSYLFELSKTQ</sequence>
<dbReference type="GO" id="GO:0032259">
    <property type="term" value="P:methylation"/>
    <property type="evidence" value="ECO:0007669"/>
    <property type="project" value="UniProtKB-KW"/>
</dbReference>
<keyword evidence="1" id="KW-0489">Methyltransferase</keyword>
<dbReference type="SUPFAM" id="SSF53335">
    <property type="entry name" value="S-adenosyl-L-methionine-dependent methyltransferases"/>
    <property type="match status" value="1"/>
</dbReference>
<dbReference type="RefSeq" id="WP_243549986.1">
    <property type="nucleotide sequence ID" value="NZ_CP094532.1"/>
</dbReference>
<proteinExistence type="predicted"/>
<dbReference type="Gene3D" id="3.40.50.150">
    <property type="entry name" value="Vaccinia Virus protein VP39"/>
    <property type="match status" value="1"/>
</dbReference>
<accession>A0ABY4BQ65</accession>
<reference evidence="1 2" key="1">
    <citation type="submission" date="2022-03" db="EMBL/GenBank/DDBJ databases">
        <title>Chryseobacterium sp. isolated from particulate matters in swine house.</title>
        <authorList>
            <person name="Won M."/>
            <person name="Kim S.-J."/>
            <person name="Kwon S.-W."/>
        </authorList>
    </citation>
    <scope>NUCLEOTIDE SEQUENCE [LARGE SCALE GENOMIC DNA]</scope>
    <source>
        <strain evidence="1 2">SC2-2</strain>
    </source>
</reference>
<organism evidence="1 2">
    <name type="scientific">Chryseobacterium suipulveris</name>
    <dbReference type="NCBI Taxonomy" id="2929800"/>
    <lineage>
        <taxon>Bacteria</taxon>
        <taxon>Pseudomonadati</taxon>
        <taxon>Bacteroidota</taxon>
        <taxon>Flavobacteriia</taxon>
        <taxon>Flavobacteriales</taxon>
        <taxon>Weeksellaceae</taxon>
        <taxon>Chryseobacterium group</taxon>
        <taxon>Chryseobacterium</taxon>
    </lineage>
</organism>
<name>A0ABY4BQ65_9FLAO</name>
<evidence type="ECO:0000313" key="1">
    <source>
        <dbReference type="EMBL" id="UOE41348.1"/>
    </source>
</evidence>
<protein>
    <submittedName>
        <fullName evidence="1">Class I SAM-dependent methyltransferase</fullName>
    </submittedName>
</protein>
<keyword evidence="1" id="KW-0808">Transferase</keyword>
<dbReference type="Proteomes" id="UP000831460">
    <property type="component" value="Chromosome"/>
</dbReference>
<dbReference type="Pfam" id="PF13489">
    <property type="entry name" value="Methyltransf_23"/>
    <property type="match status" value="1"/>
</dbReference>
<dbReference type="EMBL" id="CP094532">
    <property type="protein sequence ID" value="UOE41348.1"/>
    <property type="molecule type" value="Genomic_DNA"/>
</dbReference>
<dbReference type="GO" id="GO:0008168">
    <property type="term" value="F:methyltransferase activity"/>
    <property type="evidence" value="ECO:0007669"/>
    <property type="project" value="UniProtKB-KW"/>
</dbReference>
<evidence type="ECO:0000313" key="2">
    <source>
        <dbReference type="Proteomes" id="UP000831460"/>
    </source>
</evidence>
<dbReference type="CDD" id="cd02440">
    <property type="entry name" value="AdoMet_MTases"/>
    <property type="match status" value="1"/>
</dbReference>
<dbReference type="InterPro" id="IPR029063">
    <property type="entry name" value="SAM-dependent_MTases_sf"/>
</dbReference>
<gene>
    <name evidence="1" type="ORF">MTP09_01505</name>
</gene>
<keyword evidence="2" id="KW-1185">Reference proteome</keyword>